<comment type="caution">
    <text evidence="2">The sequence shown here is derived from an EMBL/GenBank/DDBJ whole genome shotgun (WGS) entry which is preliminary data.</text>
</comment>
<feature type="transmembrane region" description="Helical" evidence="1">
    <location>
        <begin position="21"/>
        <end position="39"/>
    </location>
</feature>
<evidence type="ECO:0000313" key="3">
    <source>
        <dbReference type="Proteomes" id="UP001177212"/>
    </source>
</evidence>
<dbReference type="RefSeq" id="WP_305473530.1">
    <property type="nucleotide sequence ID" value="NZ_JAUYVT010000178.1"/>
</dbReference>
<gene>
    <name evidence="2" type="ORF">Q8W34_21475</name>
</gene>
<keyword evidence="1" id="KW-0472">Membrane</keyword>
<keyword evidence="1" id="KW-0812">Transmembrane</keyword>
<accession>A0ABT9FK65</accession>
<dbReference type="Proteomes" id="UP001177212">
    <property type="component" value="Unassembled WGS sequence"/>
</dbReference>
<feature type="non-terminal residue" evidence="2">
    <location>
        <position position="81"/>
    </location>
</feature>
<reference evidence="2" key="1">
    <citation type="submission" date="2023-07" db="EMBL/GenBank/DDBJ databases">
        <title>Genome content predicts the carbon catabolic preferences of heterotrophic bacteria.</title>
        <authorList>
            <person name="Gralka M."/>
        </authorList>
    </citation>
    <scope>NUCLEOTIDE SEQUENCE</scope>
    <source>
        <strain evidence="2">4G09</strain>
    </source>
</reference>
<evidence type="ECO:0000256" key="1">
    <source>
        <dbReference type="SAM" id="Phobius"/>
    </source>
</evidence>
<feature type="non-terminal residue" evidence="2">
    <location>
        <position position="1"/>
    </location>
</feature>
<organism evidence="2 3">
    <name type="scientific">Pseudoalteromonas marina</name>
    <dbReference type="NCBI Taxonomy" id="267375"/>
    <lineage>
        <taxon>Bacteria</taxon>
        <taxon>Pseudomonadati</taxon>
        <taxon>Pseudomonadota</taxon>
        <taxon>Gammaproteobacteria</taxon>
        <taxon>Alteromonadales</taxon>
        <taxon>Pseudoalteromonadaceae</taxon>
        <taxon>Pseudoalteromonas</taxon>
    </lineage>
</organism>
<dbReference type="EMBL" id="JAUYVT010000178">
    <property type="protein sequence ID" value="MDP2567190.1"/>
    <property type="molecule type" value="Genomic_DNA"/>
</dbReference>
<protein>
    <submittedName>
        <fullName evidence="2">AbgT family transporter</fullName>
    </submittedName>
</protein>
<dbReference type="PANTHER" id="PTHR30282">
    <property type="entry name" value="P-AMINOBENZOYL GLUTAMATE TRANSPORTER"/>
    <property type="match status" value="1"/>
</dbReference>
<dbReference type="Pfam" id="PF03806">
    <property type="entry name" value="ABG_transport"/>
    <property type="match status" value="1"/>
</dbReference>
<evidence type="ECO:0000313" key="2">
    <source>
        <dbReference type="EMBL" id="MDP2567190.1"/>
    </source>
</evidence>
<keyword evidence="1" id="KW-1133">Transmembrane helix</keyword>
<proteinExistence type="predicted"/>
<sequence>FTQSAAHIINPDMSINQINNWAFAAASSKFIVLLGWYITDKIIETRLQNKPLDGNSEDLPFFEDARSDEKRDVFIASSVMI</sequence>
<dbReference type="PANTHER" id="PTHR30282:SF1">
    <property type="entry name" value="ABGT FAMILY TRANSPORTER"/>
    <property type="match status" value="1"/>
</dbReference>
<name>A0ABT9FK65_9GAMM</name>
<dbReference type="InterPro" id="IPR004697">
    <property type="entry name" value="AbgT"/>
</dbReference>
<keyword evidence="3" id="KW-1185">Reference proteome</keyword>